<dbReference type="Proteomes" id="UP000636505">
    <property type="component" value="Unassembled WGS sequence"/>
</dbReference>
<dbReference type="EMBL" id="JADEXG010000018">
    <property type="protein sequence ID" value="MBE9077582.1"/>
    <property type="molecule type" value="Genomic_DNA"/>
</dbReference>
<dbReference type="RefSeq" id="WP_193906508.1">
    <property type="nucleotide sequence ID" value="NZ_JADEXG010000018.1"/>
</dbReference>
<keyword evidence="2" id="KW-1185">Reference proteome</keyword>
<organism evidence="1 2">
    <name type="scientific">Vasconcelosia minhoensis LEGE 07310</name>
    <dbReference type="NCBI Taxonomy" id="915328"/>
    <lineage>
        <taxon>Bacteria</taxon>
        <taxon>Bacillati</taxon>
        <taxon>Cyanobacteriota</taxon>
        <taxon>Cyanophyceae</taxon>
        <taxon>Nodosilineales</taxon>
        <taxon>Cymatolegaceae</taxon>
        <taxon>Vasconcelosia</taxon>
        <taxon>Vasconcelosia minhoensis</taxon>
    </lineage>
</organism>
<sequence>MDKKELSQTSTKDEPRADELRATYLDLINHQLPTKVQQVPMPVRWNHCFARIVLDNLCGSCWYEHFSCRQPAYRQLSREQLAGAIAIAESILRQPDLCYELNRKSLRWRGKSA</sequence>
<reference evidence="1" key="1">
    <citation type="submission" date="2020-10" db="EMBL/GenBank/DDBJ databases">
        <authorList>
            <person name="Castelo-Branco R."/>
            <person name="Eusebio N."/>
            <person name="Adriana R."/>
            <person name="Vieira A."/>
            <person name="Brugerolle De Fraissinette N."/>
            <person name="Rezende De Castro R."/>
            <person name="Schneider M.P."/>
            <person name="Vasconcelos V."/>
            <person name="Leao P.N."/>
        </authorList>
    </citation>
    <scope>NUCLEOTIDE SEQUENCE</scope>
    <source>
        <strain evidence="1">LEGE 07310</strain>
    </source>
</reference>
<comment type="caution">
    <text evidence="1">The sequence shown here is derived from an EMBL/GenBank/DDBJ whole genome shotgun (WGS) entry which is preliminary data.</text>
</comment>
<protein>
    <submittedName>
        <fullName evidence="1">Uncharacterized protein</fullName>
    </submittedName>
</protein>
<gene>
    <name evidence="1" type="ORF">IQ241_09780</name>
</gene>
<dbReference type="AlphaFoldDB" id="A0A8J7A6F9"/>
<evidence type="ECO:0000313" key="2">
    <source>
        <dbReference type="Proteomes" id="UP000636505"/>
    </source>
</evidence>
<evidence type="ECO:0000313" key="1">
    <source>
        <dbReference type="EMBL" id="MBE9077582.1"/>
    </source>
</evidence>
<name>A0A8J7A6F9_9CYAN</name>
<accession>A0A8J7A6F9</accession>
<proteinExistence type="predicted"/>